<proteinExistence type="predicted"/>
<feature type="region of interest" description="Disordered" evidence="1">
    <location>
        <begin position="1"/>
        <end position="31"/>
    </location>
</feature>
<feature type="transmembrane region" description="Helical" evidence="2">
    <location>
        <begin position="117"/>
        <end position="134"/>
    </location>
</feature>
<evidence type="ECO:0008006" key="5">
    <source>
        <dbReference type="Google" id="ProtNLM"/>
    </source>
</evidence>
<sequence>MSASTGLRSRAQVRSPANGDATAAAAAARERSEDRVDKGRLRSGLEIPRKLLHSSISILVVLAWLSHPNVANVIRYAAITLGVIVSADLLRFQFPAFERVYEHYLGYFMRESERERVNGTIYYLVGVLICLTFYPRDIAVLSVIILSICDTSASVFGRLFGRYTPPLPFSGTLFGAKKSLAGTIAAVATGTVASYVFWSSYAARGDEGDLSWLPGRAASTWTGPKALAPTFLPQLPSPNSTLSLTTLAIVNGLTAGVAEAFDVYGYDDNLSLPVLFGLGAWAVMWLLG</sequence>
<evidence type="ECO:0000256" key="1">
    <source>
        <dbReference type="SAM" id="MobiDB-lite"/>
    </source>
</evidence>
<keyword evidence="2" id="KW-0472">Membrane</keyword>
<protein>
    <recommendedName>
        <fullName evidence="5">Cytidylyltransferase family-domain-containing protein</fullName>
    </recommendedName>
</protein>
<dbReference type="AlphaFoldDB" id="A0A1Y2FCT3"/>
<dbReference type="PANTHER" id="PTHR31303:SF1">
    <property type="entry name" value="CTP-DEPENDENT DIACYLGLYCEROL KINASE 1"/>
    <property type="match status" value="1"/>
</dbReference>
<feature type="transmembrane region" description="Helical" evidence="2">
    <location>
        <begin position="180"/>
        <end position="198"/>
    </location>
</feature>
<dbReference type="GO" id="GO:0006654">
    <property type="term" value="P:phosphatidic acid biosynthetic process"/>
    <property type="evidence" value="ECO:0007669"/>
    <property type="project" value="TreeGrafter"/>
</dbReference>
<name>A0A1Y2FCT3_9BASI</name>
<keyword evidence="2" id="KW-0812">Transmembrane</keyword>
<dbReference type="STRING" id="106004.A0A1Y2FCT3"/>
<gene>
    <name evidence="3" type="ORF">BCR35DRAFT_303865</name>
</gene>
<evidence type="ECO:0000313" key="3">
    <source>
        <dbReference type="EMBL" id="ORY81738.1"/>
    </source>
</evidence>
<evidence type="ECO:0000256" key="2">
    <source>
        <dbReference type="SAM" id="Phobius"/>
    </source>
</evidence>
<feature type="transmembrane region" description="Helical" evidence="2">
    <location>
        <begin position="270"/>
        <end position="287"/>
    </location>
</feature>
<dbReference type="EMBL" id="MCGR01000022">
    <property type="protein sequence ID" value="ORY81738.1"/>
    <property type="molecule type" value="Genomic_DNA"/>
</dbReference>
<organism evidence="3 4">
    <name type="scientific">Leucosporidium creatinivorum</name>
    <dbReference type="NCBI Taxonomy" id="106004"/>
    <lineage>
        <taxon>Eukaryota</taxon>
        <taxon>Fungi</taxon>
        <taxon>Dikarya</taxon>
        <taxon>Basidiomycota</taxon>
        <taxon>Pucciniomycotina</taxon>
        <taxon>Microbotryomycetes</taxon>
        <taxon>Leucosporidiales</taxon>
        <taxon>Leucosporidium</taxon>
    </lineage>
</organism>
<evidence type="ECO:0000313" key="4">
    <source>
        <dbReference type="Proteomes" id="UP000193467"/>
    </source>
</evidence>
<dbReference type="InterPro" id="IPR037997">
    <property type="entry name" value="Dgk1-like"/>
</dbReference>
<dbReference type="PANTHER" id="PTHR31303">
    <property type="entry name" value="CTP-DEPENDENT DIACYLGLYCEROL KINASE 1"/>
    <property type="match status" value="1"/>
</dbReference>
<dbReference type="InParanoid" id="A0A1Y2FCT3"/>
<dbReference type="GO" id="GO:0004143">
    <property type="term" value="F:ATP-dependent diacylglycerol kinase activity"/>
    <property type="evidence" value="ECO:0007669"/>
    <property type="project" value="InterPro"/>
</dbReference>
<dbReference type="GO" id="GO:0005789">
    <property type="term" value="C:endoplasmic reticulum membrane"/>
    <property type="evidence" value="ECO:0007669"/>
    <property type="project" value="TreeGrafter"/>
</dbReference>
<dbReference type="Proteomes" id="UP000193467">
    <property type="component" value="Unassembled WGS sequence"/>
</dbReference>
<comment type="caution">
    <text evidence="3">The sequence shown here is derived from an EMBL/GenBank/DDBJ whole genome shotgun (WGS) entry which is preliminary data.</text>
</comment>
<feature type="transmembrane region" description="Helical" evidence="2">
    <location>
        <begin position="140"/>
        <end position="160"/>
    </location>
</feature>
<keyword evidence="2" id="KW-1133">Transmembrane helix</keyword>
<accession>A0A1Y2FCT3</accession>
<dbReference type="FunCoup" id="A0A1Y2FCT3">
    <property type="interactions" value="50"/>
</dbReference>
<reference evidence="3 4" key="1">
    <citation type="submission" date="2016-07" db="EMBL/GenBank/DDBJ databases">
        <title>Pervasive Adenine N6-methylation of Active Genes in Fungi.</title>
        <authorList>
            <consortium name="DOE Joint Genome Institute"/>
            <person name="Mondo S.J."/>
            <person name="Dannebaum R.O."/>
            <person name="Kuo R.C."/>
            <person name="Labutti K."/>
            <person name="Haridas S."/>
            <person name="Kuo A."/>
            <person name="Salamov A."/>
            <person name="Ahrendt S.R."/>
            <person name="Lipzen A."/>
            <person name="Sullivan W."/>
            <person name="Andreopoulos W.B."/>
            <person name="Clum A."/>
            <person name="Lindquist E."/>
            <person name="Daum C."/>
            <person name="Ramamoorthy G.K."/>
            <person name="Gryganskyi A."/>
            <person name="Culley D."/>
            <person name="Magnuson J.K."/>
            <person name="James T.Y."/>
            <person name="O'Malley M.A."/>
            <person name="Stajich J.E."/>
            <person name="Spatafora J.W."/>
            <person name="Visel A."/>
            <person name="Grigoriev I.V."/>
        </authorList>
    </citation>
    <scope>NUCLEOTIDE SEQUENCE [LARGE SCALE GENOMIC DNA]</scope>
    <source>
        <strain evidence="3 4">62-1032</strain>
    </source>
</reference>
<keyword evidence="4" id="KW-1185">Reference proteome</keyword>
<dbReference type="OrthoDB" id="5673at2759"/>